<evidence type="ECO:0000256" key="1">
    <source>
        <dbReference type="SAM" id="MobiDB-lite"/>
    </source>
</evidence>
<dbReference type="PANTHER" id="PTHR32100">
    <property type="entry name" value="OMEGA-6 FATTY ACID DESATURASE, CHLOROPLASTIC"/>
    <property type="match status" value="1"/>
</dbReference>
<dbReference type="CDD" id="cd03507">
    <property type="entry name" value="Delta12-FADS-like"/>
    <property type="match status" value="1"/>
</dbReference>
<evidence type="ECO:0000313" key="4">
    <source>
        <dbReference type="EMBL" id="CAD5226663.1"/>
    </source>
</evidence>
<feature type="transmembrane region" description="Helical" evidence="2">
    <location>
        <begin position="240"/>
        <end position="258"/>
    </location>
</feature>
<feature type="domain" description="Fatty acid desaturase" evidence="3">
    <location>
        <begin position="77"/>
        <end position="335"/>
    </location>
</feature>
<feature type="transmembrane region" description="Helical" evidence="2">
    <location>
        <begin position="212"/>
        <end position="234"/>
    </location>
</feature>
<dbReference type="Pfam" id="PF00487">
    <property type="entry name" value="FA_desaturase"/>
    <property type="match status" value="1"/>
</dbReference>
<dbReference type="AlphaFoldDB" id="A0A1I7S317"/>
<dbReference type="Proteomes" id="UP000659654">
    <property type="component" value="Unassembled WGS sequence"/>
</dbReference>
<dbReference type="eggNOG" id="ENOG502QQNB">
    <property type="taxonomic scope" value="Eukaryota"/>
</dbReference>
<feature type="transmembrane region" description="Helical" evidence="2">
    <location>
        <begin position="75"/>
        <end position="98"/>
    </location>
</feature>
<feature type="region of interest" description="Disordered" evidence="1">
    <location>
        <begin position="1"/>
        <end position="25"/>
    </location>
</feature>
<evidence type="ECO:0000313" key="5">
    <source>
        <dbReference type="EMBL" id="CAG9116064.1"/>
    </source>
</evidence>
<reference evidence="8" key="1">
    <citation type="submission" date="2016-11" db="UniProtKB">
        <authorList>
            <consortium name="WormBaseParasite"/>
        </authorList>
    </citation>
    <scope>IDENTIFICATION</scope>
</reference>
<dbReference type="Proteomes" id="UP000582659">
    <property type="component" value="Unassembled WGS sequence"/>
</dbReference>
<dbReference type="WBParaSite" id="BXY_0739700.1">
    <property type="protein sequence ID" value="BXY_0739700.1"/>
    <property type="gene ID" value="BXY_0739700"/>
</dbReference>
<organism evidence="6 8">
    <name type="scientific">Bursaphelenchus xylophilus</name>
    <name type="common">Pinewood nematode worm</name>
    <name type="synonym">Aphelenchoides xylophilus</name>
    <dbReference type="NCBI Taxonomy" id="6326"/>
    <lineage>
        <taxon>Eukaryota</taxon>
        <taxon>Metazoa</taxon>
        <taxon>Ecdysozoa</taxon>
        <taxon>Nematoda</taxon>
        <taxon>Chromadorea</taxon>
        <taxon>Rhabditida</taxon>
        <taxon>Tylenchina</taxon>
        <taxon>Tylenchomorpha</taxon>
        <taxon>Aphelenchoidea</taxon>
        <taxon>Aphelenchoididae</taxon>
        <taxon>Bursaphelenchus</taxon>
    </lineage>
</organism>
<dbReference type="GO" id="GO:0006629">
    <property type="term" value="P:lipid metabolic process"/>
    <property type="evidence" value="ECO:0007669"/>
    <property type="project" value="InterPro"/>
</dbReference>
<evidence type="ECO:0000313" key="7">
    <source>
        <dbReference type="Proteomes" id="UP000659654"/>
    </source>
</evidence>
<name>A0A1I7S317_BURXY</name>
<dbReference type="InterPro" id="IPR012171">
    <property type="entry name" value="Fatty_acid_desaturase"/>
</dbReference>
<dbReference type="OrthoDB" id="1461976at2759"/>
<accession>A0A1I7S317</accession>
<evidence type="ECO:0000256" key="2">
    <source>
        <dbReference type="SAM" id="Phobius"/>
    </source>
</evidence>
<keyword evidence="2" id="KW-1133">Transmembrane helix</keyword>
<evidence type="ECO:0000313" key="6">
    <source>
        <dbReference type="Proteomes" id="UP000095284"/>
    </source>
</evidence>
<gene>
    <name evidence="4" type="ORF">BXYJ_LOCUS9208</name>
</gene>
<dbReference type="GO" id="GO:0016491">
    <property type="term" value="F:oxidoreductase activity"/>
    <property type="evidence" value="ECO:0007669"/>
    <property type="project" value="InterPro"/>
</dbReference>
<feature type="transmembrane region" description="Helical" evidence="2">
    <location>
        <begin position="110"/>
        <end position="130"/>
    </location>
</feature>
<keyword evidence="7" id="KW-1185">Reference proteome</keyword>
<protein>
    <submittedName>
        <fullName evidence="4">(pine wood nematode) hypothetical protein</fullName>
    </submittedName>
    <submittedName>
        <fullName evidence="8">FA_desaturase domain-containing protein</fullName>
    </submittedName>
</protein>
<feature type="transmembrane region" description="Helical" evidence="2">
    <location>
        <begin position="52"/>
        <end position="69"/>
    </location>
</feature>
<keyword evidence="2" id="KW-0812">Transmembrane</keyword>
<dbReference type="Proteomes" id="UP000095284">
    <property type="component" value="Unplaced"/>
</dbReference>
<dbReference type="EMBL" id="CAJFCV020000004">
    <property type="protein sequence ID" value="CAG9116064.1"/>
    <property type="molecule type" value="Genomic_DNA"/>
</dbReference>
<keyword evidence="2" id="KW-0472">Membrane</keyword>
<proteinExistence type="predicted"/>
<dbReference type="EMBL" id="CAJFDI010000004">
    <property type="protein sequence ID" value="CAD5226663.1"/>
    <property type="molecule type" value="Genomic_DNA"/>
</dbReference>
<reference evidence="5" key="2">
    <citation type="submission" date="2020-08" db="EMBL/GenBank/DDBJ databases">
        <authorList>
            <person name="Kikuchi T."/>
        </authorList>
    </citation>
    <scope>NUCLEOTIDE SEQUENCE</scope>
    <source>
        <strain evidence="4">Ka4C1</strain>
    </source>
</reference>
<sequence>MVAASPSQLGDEITVPQEAVKPTDERKKLPSLQELRNAIPEECFEKDWKKSTFYLVWDLSVLAGLYYIVPYVEQYGGWIGLLFWYYVMGMFLSSLFVIGHDCGHSTYSEYTWLNDLVGHIAHAILLVPYWPWQKSHRQHHQYTAHLEKDRGHPWVTEEEHLSKSWWLQNFAAFPLSGFIRWNPIYTIIGLPDGSHYWPYSKLFKTTEDRIKCVISVAACFVCGYIGLSLCNFSLYNFIKYYYIPLLFQGLWIIMITYLQHQDDEIEIYEDSEWNFVRGQTQTIDRTYGLGIDTLMHHITDGHVAHHMFFTKIPHYHLMEATKAIQGVFENYPGVYKKENNFYTLYDFLKLNIRLDYLLGKGTGVLRYRVSNFYNKKNE</sequence>
<dbReference type="InterPro" id="IPR005804">
    <property type="entry name" value="FA_desaturase_dom"/>
</dbReference>
<evidence type="ECO:0000313" key="8">
    <source>
        <dbReference type="WBParaSite" id="BXY_0739700.1"/>
    </source>
</evidence>
<evidence type="ECO:0000259" key="3">
    <source>
        <dbReference type="Pfam" id="PF00487"/>
    </source>
</evidence>